<evidence type="ECO:0000256" key="2">
    <source>
        <dbReference type="ARBA" id="ARBA00022670"/>
    </source>
</evidence>
<dbReference type="GO" id="GO:0006508">
    <property type="term" value="P:proteolysis"/>
    <property type="evidence" value="ECO:0007669"/>
    <property type="project" value="UniProtKB-KW"/>
</dbReference>
<keyword evidence="2" id="KW-0645">Protease</keyword>
<dbReference type="PROSITE" id="PS51257">
    <property type="entry name" value="PROKAR_LIPOPROTEIN"/>
    <property type="match status" value="1"/>
</dbReference>
<name>A0A9D9NH17_9BACT</name>
<dbReference type="Proteomes" id="UP000823604">
    <property type="component" value="Unassembled WGS sequence"/>
</dbReference>
<evidence type="ECO:0000256" key="5">
    <source>
        <dbReference type="ARBA" id="ARBA00022825"/>
    </source>
</evidence>
<dbReference type="Gene3D" id="3.40.50.1820">
    <property type="entry name" value="alpha/beta hydrolase"/>
    <property type="match status" value="1"/>
</dbReference>
<evidence type="ECO:0000313" key="7">
    <source>
        <dbReference type="EMBL" id="MBO8472818.1"/>
    </source>
</evidence>
<dbReference type="InterPro" id="IPR001375">
    <property type="entry name" value="Peptidase_S9_cat"/>
</dbReference>
<evidence type="ECO:0000256" key="4">
    <source>
        <dbReference type="ARBA" id="ARBA00022801"/>
    </source>
</evidence>
<sequence length="711" mass="80162">MNHFLTKSLIAMAAVSAGCAAPQDRENIIGESVIEVVDGKMTPEILVTMSKVSGPQVSPDGSKILYTVGYTDIAQNKGNSEIFVMNADGTGRTQLTRDVAGYSNVIWIEGGKGIAYISGGQVWTAEYREGERPSLARTHQITDIDGGVAQFKLSPDGNSIMFTHYVQSYLQKPSDTYPDLDKAKAYRTEDLMYRHWDHWVEEIPHTFIAQIPASGKITLADATDLLAGEKELYELPTEPFSGIEQIAWSPDGKKIAYSCRKLAGKEYAFSTNTDIYLYDIATAGCTNLSEGMMGYDTEPVWSPDGSRLAWLSMERDGYEADKVRLMVRDMASGEITELTGSFKYNASSPVWSEDGTHIYFASLAEGLQGLFVADLEGNITRITSDSLWYDFMTPAFVKESVNGTEIITSYMSMLFPTEIVSLQWNGTNPVDSVTQLSFENKDILDRLDTPVMEDRWMTTVDGKQMLTWVMYPPHFDSTKVYPAIEILLGGPQGTLSQAWSYRWNYRLMAQQGYIVIMPNRRGTTAFGQEWCEQISKDYCGLNMQDYLTAAHEMQKEPYVGKMAACGASYGGFSVYYLAGNHEKTYDCFIAHAGIFNQEHMYMTTEELWFPTWDNGGAPWDENPVAKRHYAHSAHKFIRNWDTPIMVMHGGIDFRVPVDQGMAAYNAAQLMGVPSRLVVFPEENHWILKPQNAILWHREYFSWLDRWIKEQE</sequence>
<evidence type="ECO:0000259" key="6">
    <source>
        <dbReference type="Pfam" id="PF00326"/>
    </source>
</evidence>
<accession>A0A9D9NH17</accession>
<dbReference type="FunFam" id="3.40.50.1820:FF:000028">
    <property type="entry name" value="S9 family peptidase"/>
    <property type="match status" value="1"/>
</dbReference>
<dbReference type="InterPro" id="IPR011042">
    <property type="entry name" value="6-blade_b-propeller_TolB-like"/>
</dbReference>
<evidence type="ECO:0000313" key="8">
    <source>
        <dbReference type="Proteomes" id="UP000823604"/>
    </source>
</evidence>
<dbReference type="GO" id="GO:0004252">
    <property type="term" value="F:serine-type endopeptidase activity"/>
    <property type="evidence" value="ECO:0007669"/>
    <property type="project" value="TreeGrafter"/>
</dbReference>
<reference evidence="7" key="1">
    <citation type="submission" date="2020-10" db="EMBL/GenBank/DDBJ databases">
        <authorList>
            <person name="Gilroy R."/>
        </authorList>
    </citation>
    <scope>NUCLEOTIDE SEQUENCE</scope>
    <source>
        <strain evidence="7">B1-8020</strain>
    </source>
</reference>
<dbReference type="Pfam" id="PF00326">
    <property type="entry name" value="Peptidase_S9"/>
    <property type="match status" value="1"/>
</dbReference>
<comment type="similarity">
    <text evidence="1">Belongs to the peptidase S9C family.</text>
</comment>
<reference evidence="7" key="2">
    <citation type="journal article" date="2021" name="PeerJ">
        <title>Extensive microbial diversity within the chicken gut microbiome revealed by metagenomics and culture.</title>
        <authorList>
            <person name="Gilroy R."/>
            <person name="Ravi A."/>
            <person name="Getino M."/>
            <person name="Pursley I."/>
            <person name="Horton D.L."/>
            <person name="Alikhan N.F."/>
            <person name="Baker D."/>
            <person name="Gharbi K."/>
            <person name="Hall N."/>
            <person name="Watson M."/>
            <person name="Adriaenssens E.M."/>
            <person name="Foster-Nyarko E."/>
            <person name="Jarju S."/>
            <person name="Secka A."/>
            <person name="Antonio M."/>
            <person name="Oren A."/>
            <person name="Chaudhuri R.R."/>
            <person name="La Ragione R."/>
            <person name="Hildebrand F."/>
            <person name="Pallen M.J."/>
        </authorList>
    </citation>
    <scope>NUCLEOTIDE SEQUENCE</scope>
    <source>
        <strain evidence="7">B1-8020</strain>
    </source>
</reference>
<evidence type="ECO:0000256" key="1">
    <source>
        <dbReference type="ARBA" id="ARBA00010040"/>
    </source>
</evidence>
<comment type="caution">
    <text evidence="7">The sequence shown here is derived from an EMBL/GenBank/DDBJ whole genome shotgun (WGS) entry which is preliminary data.</text>
</comment>
<keyword evidence="3" id="KW-0732">Signal</keyword>
<keyword evidence="5" id="KW-0720">Serine protease</keyword>
<keyword evidence="4" id="KW-0378">Hydrolase</keyword>
<dbReference type="PANTHER" id="PTHR42776">
    <property type="entry name" value="SERINE PEPTIDASE S9 FAMILY MEMBER"/>
    <property type="match status" value="1"/>
</dbReference>
<proteinExistence type="inferred from homology"/>
<dbReference type="InterPro" id="IPR029058">
    <property type="entry name" value="AB_hydrolase_fold"/>
</dbReference>
<protein>
    <submittedName>
        <fullName evidence="7">S9 family peptidase</fullName>
    </submittedName>
</protein>
<gene>
    <name evidence="7" type="ORF">IAB81_04245</name>
</gene>
<dbReference type="SUPFAM" id="SSF53474">
    <property type="entry name" value="alpha/beta-Hydrolases"/>
    <property type="match status" value="1"/>
</dbReference>
<dbReference type="Gene3D" id="2.120.10.30">
    <property type="entry name" value="TolB, C-terminal domain"/>
    <property type="match status" value="2"/>
</dbReference>
<organism evidence="7 8">
    <name type="scientific">Candidatus Merdivivens pullicola</name>
    <dbReference type="NCBI Taxonomy" id="2840872"/>
    <lineage>
        <taxon>Bacteria</taxon>
        <taxon>Pseudomonadati</taxon>
        <taxon>Bacteroidota</taxon>
        <taxon>Bacteroidia</taxon>
        <taxon>Bacteroidales</taxon>
        <taxon>Muribaculaceae</taxon>
        <taxon>Muribaculaceae incertae sedis</taxon>
        <taxon>Candidatus Merdivivens</taxon>
    </lineage>
</organism>
<feature type="domain" description="Peptidase S9 prolyl oligopeptidase catalytic" evidence="6">
    <location>
        <begin position="499"/>
        <end position="709"/>
    </location>
</feature>
<dbReference type="Pfam" id="PF07676">
    <property type="entry name" value="PD40"/>
    <property type="match status" value="3"/>
</dbReference>
<dbReference type="EMBL" id="JADIMA010000038">
    <property type="protein sequence ID" value="MBO8472818.1"/>
    <property type="molecule type" value="Genomic_DNA"/>
</dbReference>
<dbReference type="SUPFAM" id="SSF82171">
    <property type="entry name" value="DPP6 N-terminal domain-like"/>
    <property type="match status" value="1"/>
</dbReference>
<dbReference type="AlphaFoldDB" id="A0A9D9NH17"/>
<evidence type="ECO:0000256" key="3">
    <source>
        <dbReference type="ARBA" id="ARBA00022729"/>
    </source>
</evidence>
<dbReference type="InterPro" id="IPR011659">
    <property type="entry name" value="WD40"/>
</dbReference>
<dbReference type="PANTHER" id="PTHR42776:SF13">
    <property type="entry name" value="DIPEPTIDYL-PEPTIDASE 5"/>
    <property type="match status" value="1"/>
</dbReference>